<evidence type="ECO:0000313" key="6">
    <source>
        <dbReference type="EMBL" id="ROQ93301.1"/>
    </source>
</evidence>
<dbReference type="PANTHER" id="PTHR23305:SF18">
    <property type="entry name" value="OBG-TYPE G DOMAIN-CONTAINING PROTEIN"/>
    <property type="match status" value="1"/>
</dbReference>
<dbReference type="GO" id="GO:0005737">
    <property type="term" value="C:cytoplasm"/>
    <property type="evidence" value="ECO:0007669"/>
    <property type="project" value="TreeGrafter"/>
</dbReference>
<sequence length="347" mass="38448">MKLGIVGLSRSGKTTVFNALTQRSGESGAASGRVVPVMGVVQVPDARLEWLTALYRPRKTTPAQVTYMDLQGIAGVAEKKKDYMALLLTHMRPVEAFLVVVRNFSDPMLGAPNPARDLRELEEEFLLADLATVEKRLERIEAEMKKGRKAAAMEMELLQRCAELLNQEKPLRTQPSLATAPELRGYTFLSAKPVLVIVNNDDDTADVPEALKGMEDVLVVRGRLEMEMAQLGEADAAIFRQDYGIGESAMDRVIRRSFQLLGLGTFFTVGEDEVKAWTIPCGLHAVEAAGVVHSDMKKGFIRAEVVAYEDLKRVGDYAAARKQGLVRLEGRDYPVRDGDIIHFRFNV</sequence>
<keyword evidence="4" id="KW-0175">Coiled coil</keyword>
<dbReference type="SUPFAM" id="SSF52540">
    <property type="entry name" value="P-loop containing nucleoside triphosphate hydrolases"/>
    <property type="match status" value="1"/>
</dbReference>
<dbReference type="PANTHER" id="PTHR23305">
    <property type="entry name" value="OBG GTPASE FAMILY"/>
    <property type="match status" value="1"/>
</dbReference>
<accession>A0A3N1UZM6</accession>
<keyword evidence="2" id="KW-0547">Nucleotide-binding</keyword>
<dbReference type="InterPro" id="IPR013029">
    <property type="entry name" value="YchF_C"/>
</dbReference>
<dbReference type="InterPro" id="IPR012675">
    <property type="entry name" value="Beta-grasp_dom_sf"/>
</dbReference>
<proteinExistence type="predicted"/>
<dbReference type="AlphaFoldDB" id="A0A3N1UZM6"/>
<dbReference type="Pfam" id="PF06071">
    <property type="entry name" value="YchF-GTPase_C"/>
    <property type="match status" value="1"/>
</dbReference>
<keyword evidence="1" id="KW-0479">Metal-binding</keyword>
<evidence type="ECO:0000256" key="2">
    <source>
        <dbReference type="ARBA" id="ARBA00022741"/>
    </source>
</evidence>
<dbReference type="InterPro" id="IPR023192">
    <property type="entry name" value="TGS-like_dom_sf"/>
</dbReference>
<dbReference type="InterPro" id="IPR027417">
    <property type="entry name" value="P-loop_NTPase"/>
</dbReference>
<dbReference type="Gene3D" id="3.10.20.30">
    <property type="match status" value="1"/>
</dbReference>
<dbReference type="EMBL" id="RJVA01000011">
    <property type="protein sequence ID" value="ROQ93301.1"/>
    <property type="molecule type" value="Genomic_DNA"/>
</dbReference>
<comment type="caution">
    <text evidence="6">The sequence shown here is derived from an EMBL/GenBank/DDBJ whole genome shotgun (WGS) entry which is preliminary data.</text>
</comment>
<evidence type="ECO:0000259" key="5">
    <source>
        <dbReference type="Pfam" id="PF06071"/>
    </source>
</evidence>
<dbReference type="GO" id="GO:0046872">
    <property type="term" value="F:metal ion binding"/>
    <property type="evidence" value="ECO:0007669"/>
    <property type="project" value="UniProtKB-KW"/>
</dbReference>
<organism evidence="6 7">
    <name type="scientific">Desulfosoma caldarium</name>
    <dbReference type="NCBI Taxonomy" id="610254"/>
    <lineage>
        <taxon>Bacteria</taxon>
        <taxon>Pseudomonadati</taxon>
        <taxon>Thermodesulfobacteriota</taxon>
        <taxon>Syntrophobacteria</taxon>
        <taxon>Syntrophobacterales</taxon>
        <taxon>Syntrophobacteraceae</taxon>
        <taxon>Desulfosoma</taxon>
    </lineage>
</organism>
<dbReference type="InterPro" id="IPR012676">
    <property type="entry name" value="TGS-like"/>
</dbReference>
<dbReference type="Gene3D" id="1.10.150.300">
    <property type="entry name" value="TGS-like domain"/>
    <property type="match status" value="1"/>
</dbReference>
<reference evidence="6 7" key="1">
    <citation type="submission" date="2018-11" db="EMBL/GenBank/DDBJ databases">
        <title>Genomic Encyclopedia of Type Strains, Phase IV (KMG-IV): sequencing the most valuable type-strain genomes for metagenomic binning, comparative biology and taxonomic classification.</title>
        <authorList>
            <person name="Goeker M."/>
        </authorList>
    </citation>
    <scope>NUCLEOTIDE SEQUENCE [LARGE SCALE GENOMIC DNA]</scope>
    <source>
        <strain evidence="6 7">DSM 22027</strain>
    </source>
</reference>
<feature type="domain" description="YchF C-terminal" evidence="5">
    <location>
        <begin position="263"/>
        <end position="346"/>
    </location>
</feature>
<dbReference type="FunFam" id="3.10.20.30:FF:000001">
    <property type="entry name" value="Ribosome-binding ATPase YchF"/>
    <property type="match status" value="1"/>
</dbReference>
<evidence type="ECO:0000256" key="3">
    <source>
        <dbReference type="ARBA" id="ARBA00022840"/>
    </source>
</evidence>
<dbReference type="GO" id="GO:0016887">
    <property type="term" value="F:ATP hydrolysis activity"/>
    <property type="evidence" value="ECO:0007669"/>
    <property type="project" value="InterPro"/>
</dbReference>
<gene>
    <name evidence="6" type="ORF">EDC27_1315</name>
</gene>
<dbReference type="CDD" id="cd04867">
    <property type="entry name" value="TGS_YchF_OLA1"/>
    <property type="match status" value="1"/>
</dbReference>
<dbReference type="SUPFAM" id="SSF81271">
    <property type="entry name" value="TGS-like"/>
    <property type="match status" value="1"/>
</dbReference>
<keyword evidence="7" id="KW-1185">Reference proteome</keyword>
<dbReference type="Proteomes" id="UP000276223">
    <property type="component" value="Unassembled WGS sequence"/>
</dbReference>
<name>A0A3N1UZM6_9BACT</name>
<evidence type="ECO:0000256" key="4">
    <source>
        <dbReference type="SAM" id="Coils"/>
    </source>
</evidence>
<dbReference type="GO" id="GO:0005524">
    <property type="term" value="F:ATP binding"/>
    <property type="evidence" value="ECO:0007669"/>
    <property type="project" value="UniProtKB-KW"/>
</dbReference>
<dbReference type="InterPro" id="IPR006073">
    <property type="entry name" value="GTP-bd"/>
</dbReference>
<evidence type="ECO:0000256" key="1">
    <source>
        <dbReference type="ARBA" id="ARBA00022723"/>
    </source>
</evidence>
<dbReference type="OrthoDB" id="9810373at2"/>
<keyword evidence="3" id="KW-0067">ATP-binding</keyword>
<dbReference type="PRINTS" id="PR00326">
    <property type="entry name" value="GTP1OBG"/>
</dbReference>
<feature type="coiled-coil region" evidence="4">
    <location>
        <begin position="123"/>
        <end position="150"/>
    </location>
</feature>
<evidence type="ECO:0000313" key="7">
    <source>
        <dbReference type="Proteomes" id="UP000276223"/>
    </source>
</evidence>
<dbReference type="PIRSF" id="PIRSF006641">
    <property type="entry name" value="CHP00092"/>
    <property type="match status" value="1"/>
</dbReference>
<dbReference type="InterPro" id="IPR004396">
    <property type="entry name" value="ATPase_YchF/OLA1"/>
</dbReference>
<dbReference type="GO" id="GO:0005525">
    <property type="term" value="F:GTP binding"/>
    <property type="evidence" value="ECO:0007669"/>
    <property type="project" value="InterPro"/>
</dbReference>
<dbReference type="Gene3D" id="3.40.50.300">
    <property type="entry name" value="P-loop containing nucleotide triphosphate hydrolases"/>
    <property type="match status" value="1"/>
</dbReference>
<protein>
    <recommendedName>
        <fullName evidence="5">YchF C-terminal domain-containing protein</fullName>
    </recommendedName>
</protein>